<reference evidence="2" key="1">
    <citation type="journal article" date="2020" name="Nature">
        <title>Giant virus diversity and host interactions through global metagenomics.</title>
        <authorList>
            <person name="Schulz F."/>
            <person name="Roux S."/>
            <person name="Paez-Espino D."/>
            <person name="Jungbluth S."/>
            <person name="Walsh D.A."/>
            <person name="Denef V.J."/>
            <person name="McMahon K.D."/>
            <person name="Konstantinidis K.T."/>
            <person name="Eloe-Fadrosh E.A."/>
            <person name="Kyrpides N.C."/>
            <person name="Woyke T."/>
        </authorList>
    </citation>
    <scope>NUCLEOTIDE SEQUENCE</scope>
    <source>
        <strain evidence="2">GVMAG-M-3300009422-16</strain>
    </source>
</reference>
<keyword evidence="1" id="KW-1133">Transmembrane helix</keyword>
<protein>
    <submittedName>
        <fullName evidence="2">Uncharacterized protein</fullName>
    </submittedName>
</protein>
<keyword evidence="1" id="KW-0812">Transmembrane</keyword>
<dbReference type="AlphaFoldDB" id="A0A6C0B359"/>
<evidence type="ECO:0000313" key="2">
    <source>
        <dbReference type="EMBL" id="QHS86665.1"/>
    </source>
</evidence>
<evidence type="ECO:0000256" key="1">
    <source>
        <dbReference type="SAM" id="Phobius"/>
    </source>
</evidence>
<feature type="transmembrane region" description="Helical" evidence="1">
    <location>
        <begin position="85"/>
        <end position="106"/>
    </location>
</feature>
<feature type="transmembrane region" description="Helical" evidence="1">
    <location>
        <begin position="6"/>
        <end position="28"/>
    </location>
</feature>
<organism evidence="2">
    <name type="scientific">viral metagenome</name>
    <dbReference type="NCBI Taxonomy" id="1070528"/>
    <lineage>
        <taxon>unclassified sequences</taxon>
        <taxon>metagenomes</taxon>
        <taxon>organismal metagenomes</taxon>
    </lineage>
</organism>
<dbReference type="EMBL" id="MN739059">
    <property type="protein sequence ID" value="QHS86665.1"/>
    <property type="molecule type" value="Genomic_DNA"/>
</dbReference>
<proteinExistence type="predicted"/>
<name>A0A6C0B359_9ZZZZ</name>
<sequence>MFCSNICLLAMIFIITKIIILFTITLPYNNSQKELNNSLDQKQKETYKKIISERRRIYIMGYLIGITLSIAVILVNVFVLKQNKSSAVCLAVVISSITTYFFYILYPKSKYMIQVLETKEQINNWLSIYKSMQFKFHFSFLLGIISTTLIHYSFC</sequence>
<feature type="transmembrane region" description="Helical" evidence="1">
    <location>
        <begin position="57"/>
        <end position="79"/>
    </location>
</feature>
<keyword evidence="1" id="KW-0472">Membrane</keyword>
<feature type="transmembrane region" description="Helical" evidence="1">
    <location>
        <begin position="136"/>
        <end position="154"/>
    </location>
</feature>
<accession>A0A6C0B359</accession>